<keyword evidence="2" id="KW-0812">Transmembrane</keyword>
<feature type="compositionally biased region" description="Basic and acidic residues" evidence="1">
    <location>
        <begin position="124"/>
        <end position="137"/>
    </location>
</feature>
<dbReference type="Proteomes" id="UP000321514">
    <property type="component" value="Unassembled WGS sequence"/>
</dbReference>
<keyword evidence="5" id="KW-1185">Reference proteome</keyword>
<evidence type="ECO:0000256" key="1">
    <source>
        <dbReference type="SAM" id="MobiDB-lite"/>
    </source>
</evidence>
<sequence length="137" mass="15693">MHERFHKFAQGVSERVGSVQALVLAVAVVVLWLVSGPLFHFSDTWQLVINTATTVVTFLMVFVIQATQNRDAKAIHLKLDELIRSQRHARNFFTDLEHATDEELAELSRQFKQVHERAQRRRAAKEGPHSRDGDAKH</sequence>
<evidence type="ECO:0000313" key="4">
    <source>
        <dbReference type="EMBL" id="SEU37311.1"/>
    </source>
</evidence>
<protein>
    <submittedName>
        <fullName evidence="4">Low affinity Fe/Cu permease</fullName>
    </submittedName>
</protein>
<dbReference type="OrthoDB" id="119761at2"/>
<accession>A0A511TCN8</accession>
<keyword evidence="2" id="KW-1133">Transmembrane helix</keyword>
<evidence type="ECO:0000256" key="2">
    <source>
        <dbReference type="SAM" id="Phobius"/>
    </source>
</evidence>
<evidence type="ECO:0000313" key="6">
    <source>
        <dbReference type="Proteomes" id="UP000321514"/>
    </source>
</evidence>
<reference evidence="3 6" key="2">
    <citation type="submission" date="2019-07" db="EMBL/GenBank/DDBJ databases">
        <title>Whole genome shotgun sequence of Myxococcus fulvus NBRC 100333.</title>
        <authorList>
            <person name="Hosoyama A."/>
            <person name="Uohara A."/>
            <person name="Ohji S."/>
            <person name="Ichikawa N."/>
        </authorList>
    </citation>
    <scope>NUCLEOTIDE SEQUENCE [LARGE SCALE GENOMIC DNA]</scope>
    <source>
        <strain evidence="3 6">NBRC 100333</strain>
    </source>
</reference>
<gene>
    <name evidence="3" type="ORF">MFU01_59450</name>
    <name evidence="4" type="ORF">SAMN05443572_11242</name>
</gene>
<name>A0A511TCN8_MYXFU</name>
<dbReference type="Proteomes" id="UP000183760">
    <property type="component" value="Unassembled WGS sequence"/>
</dbReference>
<evidence type="ECO:0000313" key="3">
    <source>
        <dbReference type="EMBL" id="GEN10908.1"/>
    </source>
</evidence>
<reference evidence="4 5" key="1">
    <citation type="submission" date="2016-10" db="EMBL/GenBank/DDBJ databases">
        <authorList>
            <person name="Varghese N."/>
            <person name="Submissions S."/>
        </authorList>
    </citation>
    <scope>NUCLEOTIDE SEQUENCE [LARGE SCALE GENOMIC DNA]</scope>
    <source>
        <strain evidence="4 5">DSM 16525</strain>
    </source>
</reference>
<dbReference type="EMBL" id="FOIB01000012">
    <property type="protein sequence ID" value="SEU37311.1"/>
    <property type="molecule type" value="Genomic_DNA"/>
</dbReference>
<feature type="transmembrane region" description="Helical" evidence="2">
    <location>
        <begin position="21"/>
        <end position="39"/>
    </location>
</feature>
<dbReference type="EMBL" id="BJXR01000042">
    <property type="protein sequence ID" value="GEN10908.1"/>
    <property type="molecule type" value="Genomic_DNA"/>
</dbReference>
<dbReference type="InterPro" id="IPR007251">
    <property type="entry name" value="Iron_permease_Fet4"/>
</dbReference>
<proteinExistence type="predicted"/>
<feature type="transmembrane region" description="Helical" evidence="2">
    <location>
        <begin position="45"/>
        <end position="64"/>
    </location>
</feature>
<dbReference type="STRING" id="1334629.MFUL124B02_41400"/>
<feature type="region of interest" description="Disordered" evidence="1">
    <location>
        <begin position="113"/>
        <end position="137"/>
    </location>
</feature>
<dbReference type="AlphaFoldDB" id="A0A511TCN8"/>
<keyword evidence="2" id="KW-0472">Membrane</keyword>
<comment type="caution">
    <text evidence="3">The sequence shown here is derived from an EMBL/GenBank/DDBJ whole genome shotgun (WGS) entry which is preliminary data.</text>
</comment>
<organism evidence="3 6">
    <name type="scientific">Myxococcus fulvus</name>
    <dbReference type="NCBI Taxonomy" id="33"/>
    <lineage>
        <taxon>Bacteria</taxon>
        <taxon>Pseudomonadati</taxon>
        <taxon>Myxococcota</taxon>
        <taxon>Myxococcia</taxon>
        <taxon>Myxococcales</taxon>
        <taxon>Cystobacterineae</taxon>
        <taxon>Myxococcaceae</taxon>
        <taxon>Myxococcus</taxon>
    </lineage>
</organism>
<dbReference type="GO" id="GO:0055085">
    <property type="term" value="P:transmembrane transport"/>
    <property type="evidence" value="ECO:0007669"/>
    <property type="project" value="InterPro"/>
</dbReference>
<dbReference type="Pfam" id="PF04120">
    <property type="entry name" value="Iron_permease"/>
    <property type="match status" value="1"/>
</dbReference>
<evidence type="ECO:0000313" key="5">
    <source>
        <dbReference type="Proteomes" id="UP000183760"/>
    </source>
</evidence>